<dbReference type="GO" id="GO:0051537">
    <property type="term" value="F:2 iron, 2 sulfur cluster binding"/>
    <property type="evidence" value="ECO:0007669"/>
    <property type="project" value="InterPro"/>
</dbReference>
<dbReference type="Gene3D" id="3.50.50.60">
    <property type="entry name" value="FAD/NAD(P)-binding domain"/>
    <property type="match status" value="2"/>
</dbReference>
<dbReference type="InterPro" id="IPR051691">
    <property type="entry name" value="Metab_Enz_Cyan_OpOx_G3PDH"/>
</dbReference>
<accession>A0A2J6X9E1</accession>
<evidence type="ECO:0000313" key="3">
    <source>
        <dbReference type="EMBL" id="PMP83966.1"/>
    </source>
</evidence>
<dbReference type="PROSITE" id="PS00197">
    <property type="entry name" value="2FE2S_FER_1"/>
    <property type="match status" value="1"/>
</dbReference>
<dbReference type="GO" id="GO:0016491">
    <property type="term" value="F:oxidoreductase activity"/>
    <property type="evidence" value="ECO:0007669"/>
    <property type="project" value="UniProtKB-KW"/>
</dbReference>
<dbReference type="CDD" id="cd00207">
    <property type="entry name" value="fer2"/>
    <property type="match status" value="1"/>
</dbReference>
<dbReference type="Pfam" id="PF13510">
    <property type="entry name" value="Fer2_4"/>
    <property type="match status" value="1"/>
</dbReference>
<dbReference type="PANTHER" id="PTHR42949:SF3">
    <property type="entry name" value="ANAEROBIC GLYCEROL-3-PHOSPHATE DEHYDROGENASE SUBUNIT B"/>
    <property type="match status" value="1"/>
</dbReference>
<reference evidence="3 4" key="1">
    <citation type="submission" date="2018-01" db="EMBL/GenBank/DDBJ databases">
        <title>Metagenomic assembled genomes from two thermal pools in the Uzon Caldera, Kamchatka, Russia.</title>
        <authorList>
            <person name="Wilkins L."/>
            <person name="Ettinger C."/>
        </authorList>
    </citation>
    <scope>NUCLEOTIDE SEQUENCE [LARGE SCALE GENOMIC DNA]</scope>
    <source>
        <strain evidence="3">ARK-10</strain>
    </source>
</reference>
<dbReference type="InterPro" id="IPR042204">
    <property type="entry name" value="2Fe-2S-bd_N"/>
</dbReference>
<dbReference type="SUPFAM" id="SSF54292">
    <property type="entry name" value="2Fe-2S ferredoxin-like"/>
    <property type="match status" value="1"/>
</dbReference>
<dbReference type="PRINTS" id="PR00469">
    <property type="entry name" value="PNDRDTASEII"/>
</dbReference>
<sequence length="364" mass="40127">MEIRDHPILKFKRIGSVKFSFEGNTIEAYQDETIAMALYRNGIYVFSESPKLHRPRGMFCAIGKCSSCLMEVNGIPNVRTCITLAQDGMFVRRQNGFGELPKDNSHFKNAETLYPTVLIVGSGPAGLNAAITLKKRGIDVLLLEQNPNLGGQLIKQTHKFFGSEKEGAGVRGIKIAEELISELKNLEVRYYTNSTVFAYYKEENLLLAFKENQLLKIYPRFVIFATGASEKMIPFEGNDLPNVMGAGAAQTLMNVYGIKIGENILVVGAGNVGLIVSYQLLQAGMKVKAIIEATSKIGGYFVHAAKVRRFGVPIYTQTTIKKAIGNGRVEKVVLAKLNDRFEETGEEFEMDVDAVLLAVGLQPS</sequence>
<dbReference type="PRINTS" id="PR00368">
    <property type="entry name" value="FADPNR"/>
</dbReference>
<dbReference type="EMBL" id="PNIX01000051">
    <property type="protein sequence ID" value="PMP83966.1"/>
    <property type="molecule type" value="Genomic_DNA"/>
</dbReference>
<proteinExistence type="predicted"/>
<comment type="caution">
    <text evidence="3">The sequence shown here is derived from an EMBL/GenBank/DDBJ whole genome shotgun (WGS) entry which is preliminary data.</text>
</comment>
<dbReference type="Proteomes" id="UP000236910">
    <property type="component" value="Unassembled WGS sequence"/>
</dbReference>
<dbReference type="AlphaFoldDB" id="A0A2J6X9E1"/>
<evidence type="ECO:0000256" key="1">
    <source>
        <dbReference type="ARBA" id="ARBA00023002"/>
    </source>
</evidence>
<organism evidence="3 4">
    <name type="scientific">Caldisericum exile</name>
    <dbReference type="NCBI Taxonomy" id="693075"/>
    <lineage>
        <taxon>Bacteria</taxon>
        <taxon>Pseudomonadati</taxon>
        <taxon>Caldisericota/Cryosericota group</taxon>
        <taxon>Caldisericota</taxon>
        <taxon>Caldisericia</taxon>
        <taxon>Caldisericales</taxon>
        <taxon>Caldisericaceae</taxon>
        <taxon>Caldisericum</taxon>
    </lineage>
</organism>
<dbReference type="Gene3D" id="3.10.20.440">
    <property type="entry name" value="2Fe-2S iron-sulphur cluster binding domain, sarcosine oxidase, alpha subunit, N-terminal domain"/>
    <property type="match status" value="1"/>
</dbReference>
<name>A0A2J6X9E1_9BACT</name>
<feature type="domain" description="FAD/NAD(P)-binding" evidence="2">
    <location>
        <begin position="116"/>
        <end position="364"/>
    </location>
</feature>
<evidence type="ECO:0000259" key="2">
    <source>
        <dbReference type="Pfam" id="PF07992"/>
    </source>
</evidence>
<dbReference type="PANTHER" id="PTHR42949">
    <property type="entry name" value="ANAEROBIC GLYCEROL-3-PHOSPHATE DEHYDROGENASE SUBUNIT B"/>
    <property type="match status" value="1"/>
</dbReference>
<dbReference type="InterPro" id="IPR001041">
    <property type="entry name" value="2Fe-2S_ferredoxin-type"/>
</dbReference>
<dbReference type="SUPFAM" id="SSF51905">
    <property type="entry name" value="FAD/NAD(P)-binding domain"/>
    <property type="match status" value="1"/>
</dbReference>
<dbReference type="InterPro" id="IPR036010">
    <property type="entry name" value="2Fe-2S_ferredoxin-like_sf"/>
</dbReference>
<feature type="non-terminal residue" evidence="3">
    <location>
        <position position="364"/>
    </location>
</feature>
<dbReference type="InterPro" id="IPR023753">
    <property type="entry name" value="FAD/NAD-binding_dom"/>
</dbReference>
<keyword evidence="1" id="KW-0560">Oxidoreductase</keyword>
<dbReference type="InterPro" id="IPR006058">
    <property type="entry name" value="2Fe2S_fd_BS"/>
</dbReference>
<dbReference type="InterPro" id="IPR036188">
    <property type="entry name" value="FAD/NAD-bd_sf"/>
</dbReference>
<dbReference type="Pfam" id="PF07992">
    <property type="entry name" value="Pyr_redox_2"/>
    <property type="match status" value="1"/>
</dbReference>
<gene>
    <name evidence="3" type="ORF">C0175_00895</name>
</gene>
<evidence type="ECO:0000313" key="4">
    <source>
        <dbReference type="Proteomes" id="UP000236910"/>
    </source>
</evidence>
<protein>
    <submittedName>
        <fullName evidence="3">Sarcosine oxidase subunit alpha</fullName>
    </submittedName>
</protein>